<dbReference type="InterPro" id="IPR056428">
    <property type="entry name" value="WH_GTF3C1"/>
</dbReference>
<reference evidence="14" key="2">
    <citation type="submission" date="2023-06" db="EMBL/GenBank/DDBJ databases">
        <authorList>
            <person name="Swenson N.G."/>
            <person name="Wegrzyn J.L."/>
            <person name="Mcevoy S.L."/>
        </authorList>
    </citation>
    <scope>NUCLEOTIDE SEQUENCE</scope>
    <source>
        <strain evidence="14">NS2018</strain>
        <tissue evidence="14">Leaf</tissue>
    </source>
</reference>
<keyword evidence="2" id="KW-0597">Phosphoprotein</keyword>
<dbReference type="Pfam" id="PF24538">
    <property type="entry name" value="DUF7599"/>
    <property type="match status" value="2"/>
</dbReference>
<dbReference type="InterPro" id="IPR056467">
    <property type="entry name" value="eWH_GTF3C1"/>
</dbReference>
<sequence length="1956" mass="220388">MLENGLSDLLRSRRNLLAGTDRPPYLVSLAEARELSLPLAFAVSQSVASLESPQNPVSLQFLSPQNAALDAADASIQRVDDAERLGLRIVASSQLGDSFVGLYDMSSGTSSISASQRRVLERLALARENGITQTQLAKEFGIEGKNFFYIVKNLECKGLIMRQPAVVRTKETSGVEGESKSSSCISTNLMYLHRYAKHLSAQQKLEISKEGPTVESFGKEYESENTTSRDSFPRESFTQDVHVKDYLPAMEAICKKLEEANEKVLVVTDLKQDLGYCGSTLRHRSWRNIRQRLKDSGTVEEFDAVVNEKVSLKDSGTVEEFGAVVNKKVERCIRLLKKFSLKEFERNSLGCGDNTEKEQQMKFGRRSPKNEQLVELPIEHQIYDMVDAEGSEGLTVIEVCDRLGIENKKNYSRLCNMFTRFGMHLQAENHKRTVAFRVWTSENSNSKSSNPFISNSKIVDGENEISYLDSGNPDDVPHKPAQTFFRYGHSTSEGDFATLGEKNDTEINIEIPHGSFGNDRTNHMLPCPGNLQELIQEPSGTDLKNGQADVIYTPILNSTSNSSTTNGELEGISVPVQEEIDLESTATETNTSRSEKGHPVLSKPHTNPFPLLTADGLRREQRILQRLQDDKFILRAELQKWLVSLEDKGTTMDRKTILRILTNLQQQGHCKCLSINVPVLSNCGRSRITQVVFHPSIQDLTPDLLSEIHNRVRSFEMQIRGRGSSRWKKNDLVPVLDGVQRTQSRVAVESEDKAFRLETIRANGFVIAKMIRAKLLHKFLWSYLSSSPGSDDALSPREHVPDFIDTHSSCKLFSLETAIKNIPLELFSQVAGSAHKSDSTIEKCKEGLCLSDLPLQEYKHLMDTQATGRLSVIIDILRRLKLIRLVANGHSDDGINIPHANLTHAMELKPYIEEPPSVSTTSNFTSLDLRPRIRHDFILSSEEAVDEYWQTLEYCYAVADRIAALHAFPGSAVHEVFVYRSWASVMTADQRAELQSRIAKDNHEKLPFKECEKIAKDLNLTLEQVLRMYYDKKNQRLNRFRGAFSVDREERRLLKNKLSPSPQKRRKSLEERSVKRTRVDAVIGQLVGQRIATSPNTENKFIKELNPCILNSGEDNFHLPGCPEDDHQETVEETGPNEEDDEYNSLLDQSTYSNVKRSRQKRFLWTDEAERSRRKRSLWTDEAERSRRKRSLWTDEADRQLVIEYVRHRAALGPKVHRVDWSSLSNLPAVPLACAKRISSLRRNTKFNKALMKLCNMLSERYVKHLEKTQSNDDCRPLEKASPGKVIIRAMHAHTEDAGFEENRWDDFDDINIKRVLEGVLQLKRLAKLEASTRVRSVSREWSNNHNKSGLDSPTTCNDENIGMGQHKDAAQRTRYHHQKVIKHFNEGISISRQVSESLAVSNAIELFKLIFLSTSKAPEVQMLLAQNIRRYSEHDLLTAFSYLREKKFMNGDNGAPFVLSQLFLQSISKSPFPIDTGKRAAKLSSQLYERKNDLIEQGINLDADLQCGDILHLFYQVSSGELSISPCLPDEGVGEAEDFRSLKRKNEDSDLCNNDKAKKLKFLSEGELISRREKGFPGIMVSVHRATILTTDAVEMFKDGETCTAELHGNAELNSTLVERNGGGSCQYDCMKEVLDVASVVPIAGSSSESPWDAMSAYAEYLLSPDQKEVSFFSPQVFKTVYAAIQKAGDQGLSIAEVSHVVDMPGEKIPECIIDVLQAFGQALKVNAFDSVRVVDALYRSKFFLTSMDGFCQDLNKSLLTKVLGDLHPSENHDIAGANSQNKRKRKASNVHQVTILNLPEEVAERLNETSTSNVDKESTKGGVALPGGNNKDESYKFSSSDLYMPILPWINGDGTINNVVYNGLLRRLLGIVMQNPGILEDDIIHQMDVLNPQSCKKLMELLVLDGHLIARRMRQTTYNGPPTILQTLIGNRCKNSKMVYRDHFFANPKSTSLL</sequence>
<evidence type="ECO:0000259" key="10">
    <source>
        <dbReference type="Pfam" id="PF24538"/>
    </source>
</evidence>
<dbReference type="GO" id="GO:0003677">
    <property type="term" value="F:DNA binding"/>
    <property type="evidence" value="ECO:0007669"/>
    <property type="project" value="UniProtKB-KW"/>
</dbReference>
<dbReference type="InterPro" id="IPR056063">
    <property type="entry name" value="DUF7646"/>
</dbReference>
<dbReference type="EMBL" id="JAUESC010000004">
    <property type="protein sequence ID" value="KAK0598519.1"/>
    <property type="molecule type" value="Genomic_DNA"/>
</dbReference>
<keyword evidence="4" id="KW-0804">Transcription</keyword>
<evidence type="ECO:0000259" key="7">
    <source>
        <dbReference type="Pfam" id="PF04182"/>
    </source>
</evidence>
<dbReference type="InterPro" id="IPR036390">
    <property type="entry name" value="WH_DNA-bd_sf"/>
</dbReference>
<evidence type="ECO:0000256" key="1">
    <source>
        <dbReference type="ARBA" id="ARBA00004123"/>
    </source>
</evidence>
<dbReference type="Pfam" id="PF23704">
    <property type="entry name" value="WHD_GTF3C1_N"/>
    <property type="match status" value="1"/>
</dbReference>
<dbReference type="InterPro" id="IPR035625">
    <property type="entry name" value="Tfc3-like_eWH"/>
</dbReference>
<evidence type="ECO:0000259" key="12">
    <source>
        <dbReference type="Pfam" id="PF24657"/>
    </source>
</evidence>
<dbReference type="PANTHER" id="PTHR15180">
    <property type="entry name" value="GENERAL TRANSCRIPTION FACTOR 3C POLYPEPTIDE 1"/>
    <property type="match status" value="1"/>
</dbReference>
<feature type="domain" description="General transcription factor 3C polypeptide 1 winged-helix" evidence="8">
    <location>
        <begin position="58"/>
        <end position="103"/>
    </location>
</feature>
<feature type="domain" description="DUF7599" evidence="10">
    <location>
        <begin position="312"/>
        <end position="347"/>
    </location>
</feature>
<comment type="caution">
    <text evidence="14">The sequence shown here is derived from an EMBL/GenBank/DDBJ whole genome shotgun (WGS) entry which is preliminary data.</text>
</comment>
<feature type="region of interest" description="Disordered" evidence="6">
    <location>
        <begin position="1117"/>
        <end position="1143"/>
    </location>
</feature>
<dbReference type="GO" id="GO:0006384">
    <property type="term" value="P:transcription initiation at RNA polymerase III promoter"/>
    <property type="evidence" value="ECO:0007669"/>
    <property type="project" value="InterPro"/>
</dbReference>
<evidence type="ECO:0000256" key="3">
    <source>
        <dbReference type="ARBA" id="ARBA00023125"/>
    </source>
</evidence>
<evidence type="ECO:0008006" key="16">
    <source>
        <dbReference type="Google" id="ProtNLM"/>
    </source>
</evidence>
<evidence type="ECO:0000313" key="14">
    <source>
        <dbReference type="EMBL" id="KAK0598519.1"/>
    </source>
</evidence>
<dbReference type="Pfam" id="PF24101">
    <property type="entry name" value="WHD_GTF3C1"/>
    <property type="match status" value="1"/>
</dbReference>
<dbReference type="InterPro" id="IPR044210">
    <property type="entry name" value="Tfc3-like"/>
</dbReference>
<dbReference type="InterPro" id="IPR007309">
    <property type="entry name" value="TFIIIC_Bblock-bd"/>
</dbReference>
<dbReference type="CDD" id="cd16169">
    <property type="entry name" value="Tau138_eWH"/>
    <property type="match status" value="1"/>
</dbReference>
<evidence type="ECO:0000313" key="15">
    <source>
        <dbReference type="Proteomes" id="UP001168877"/>
    </source>
</evidence>
<dbReference type="SUPFAM" id="SSF46785">
    <property type="entry name" value="Winged helix' DNA-binding domain"/>
    <property type="match status" value="1"/>
</dbReference>
<feature type="region of interest" description="Disordered" evidence="6">
    <location>
        <begin position="583"/>
        <end position="609"/>
    </location>
</feature>
<evidence type="ECO:0000256" key="4">
    <source>
        <dbReference type="ARBA" id="ARBA00023163"/>
    </source>
</evidence>
<dbReference type="Pfam" id="PF24655">
    <property type="entry name" value="DUF7645"/>
    <property type="match status" value="1"/>
</dbReference>
<feature type="domain" description="DUF7599" evidence="10">
    <location>
        <begin position="244"/>
        <end position="310"/>
    </location>
</feature>
<evidence type="ECO:0000256" key="5">
    <source>
        <dbReference type="ARBA" id="ARBA00023242"/>
    </source>
</evidence>
<accession>A0AA39SV52</accession>
<evidence type="ECO:0000259" key="11">
    <source>
        <dbReference type="Pfam" id="PF24655"/>
    </source>
</evidence>
<dbReference type="Pfam" id="PF24657">
    <property type="entry name" value="DUF7646"/>
    <property type="match status" value="1"/>
</dbReference>
<dbReference type="Pfam" id="PF04182">
    <property type="entry name" value="B-block_TFIIIC"/>
    <property type="match status" value="1"/>
</dbReference>
<dbReference type="GO" id="GO:0000127">
    <property type="term" value="C:transcription factor TFIIIC complex"/>
    <property type="evidence" value="ECO:0007669"/>
    <property type="project" value="InterPro"/>
</dbReference>
<keyword evidence="3" id="KW-0238">DNA-binding</keyword>
<dbReference type="InterPro" id="IPR056020">
    <property type="entry name" value="DUF7599"/>
</dbReference>
<dbReference type="Proteomes" id="UP001168877">
    <property type="component" value="Unassembled WGS sequence"/>
</dbReference>
<dbReference type="GO" id="GO:0042791">
    <property type="term" value="P:5S class rRNA transcription by RNA polymerase III"/>
    <property type="evidence" value="ECO:0007669"/>
    <property type="project" value="TreeGrafter"/>
</dbReference>
<reference evidence="14" key="1">
    <citation type="journal article" date="2022" name="Plant J.">
        <title>Strategies of tolerance reflected in two North American maple genomes.</title>
        <authorList>
            <person name="McEvoy S.L."/>
            <person name="Sezen U.U."/>
            <person name="Trouern-Trend A."/>
            <person name="McMahon S.M."/>
            <person name="Schaberg P.G."/>
            <person name="Yang J."/>
            <person name="Wegrzyn J.L."/>
            <person name="Swenson N.G."/>
        </authorList>
    </citation>
    <scope>NUCLEOTIDE SEQUENCE</scope>
    <source>
        <strain evidence="14">NS2018</strain>
    </source>
</reference>
<evidence type="ECO:0000256" key="2">
    <source>
        <dbReference type="ARBA" id="ARBA00022553"/>
    </source>
</evidence>
<evidence type="ECO:0000259" key="13">
    <source>
        <dbReference type="Pfam" id="PF24658"/>
    </source>
</evidence>
<gene>
    <name evidence="14" type="ORF">LWI29_035527</name>
</gene>
<dbReference type="Pfam" id="PF24658">
    <property type="entry name" value="DUF7647"/>
    <property type="match status" value="1"/>
</dbReference>
<keyword evidence="15" id="KW-1185">Reference proteome</keyword>
<dbReference type="PANTHER" id="PTHR15180:SF1">
    <property type="entry name" value="GENERAL TRANSCRIPTION FACTOR 3C POLYPEPTIDE 1"/>
    <property type="match status" value="1"/>
</dbReference>
<dbReference type="Gene3D" id="1.10.10.10">
    <property type="entry name" value="Winged helix-like DNA-binding domain superfamily/Winged helix DNA-binding domain"/>
    <property type="match status" value="1"/>
</dbReference>
<feature type="domain" description="DUF7647" evidence="13">
    <location>
        <begin position="806"/>
        <end position="983"/>
    </location>
</feature>
<evidence type="ECO:0000259" key="9">
    <source>
        <dbReference type="Pfam" id="PF24101"/>
    </source>
</evidence>
<proteinExistence type="predicted"/>
<feature type="compositionally biased region" description="Acidic residues" evidence="6">
    <location>
        <begin position="1131"/>
        <end position="1143"/>
    </location>
</feature>
<evidence type="ECO:0000256" key="6">
    <source>
        <dbReference type="SAM" id="MobiDB-lite"/>
    </source>
</evidence>
<evidence type="ECO:0000259" key="8">
    <source>
        <dbReference type="Pfam" id="PF23704"/>
    </source>
</evidence>
<dbReference type="InterPro" id="IPR036388">
    <property type="entry name" value="WH-like_DNA-bd_sf"/>
</dbReference>
<name>A0AA39SV52_ACESA</name>
<dbReference type="GO" id="GO:0005634">
    <property type="term" value="C:nucleus"/>
    <property type="evidence" value="ECO:0007669"/>
    <property type="project" value="UniProtKB-SubCell"/>
</dbReference>
<keyword evidence="5" id="KW-0539">Nucleus</keyword>
<feature type="domain" description="DUF7646" evidence="12">
    <location>
        <begin position="365"/>
        <end position="447"/>
    </location>
</feature>
<comment type="subcellular location">
    <subcellularLocation>
        <location evidence="1">Nucleus</location>
    </subcellularLocation>
</comment>
<feature type="domain" description="B-block binding subunit of TFIIIC" evidence="7">
    <location>
        <begin position="114"/>
        <end position="197"/>
    </location>
</feature>
<feature type="domain" description="DUF7645" evidence="11">
    <location>
        <begin position="984"/>
        <end position="1041"/>
    </location>
</feature>
<protein>
    <recommendedName>
        <fullName evidence="16">B-block binding subunit of TFIIIC domain-containing protein</fullName>
    </recommendedName>
</protein>
<dbReference type="InterPro" id="IPR056062">
    <property type="entry name" value="DUF7645"/>
</dbReference>
<dbReference type="InterPro" id="IPR056064">
    <property type="entry name" value="DUF7647"/>
</dbReference>
<feature type="domain" description="GTF3C1 extended winged-helix" evidence="9">
    <location>
        <begin position="612"/>
        <end position="720"/>
    </location>
</feature>
<organism evidence="14 15">
    <name type="scientific">Acer saccharum</name>
    <name type="common">Sugar maple</name>
    <dbReference type="NCBI Taxonomy" id="4024"/>
    <lineage>
        <taxon>Eukaryota</taxon>
        <taxon>Viridiplantae</taxon>
        <taxon>Streptophyta</taxon>
        <taxon>Embryophyta</taxon>
        <taxon>Tracheophyta</taxon>
        <taxon>Spermatophyta</taxon>
        <taxon>Magnoliopsida</taxon>
        <taxon>eudicotyledons</taxon>
        <taxon>Gunneridae</taxon>
        <taxon>Pentapetalae</taxon>
        <taxon>rosids</taxon>
        <taxon>malvids</taxon>
        <taxon>Sapindales</taxon>
        <taxon>Sapindaceae</taxon>
        <taxon>Hippocastanoideae</taxon>
        <taxon>Acereae</taxon>
        <taxon>Acer</taxon>
    </lineage>
</organism>